<dbReference type="OrthoDB" id="10468263at2759"/>
<dbReference type="Proteomes" id="UP000078595">
    <property type="component" value="Chromosome 6"/>
</dbReference>
<accession>A0A1A6A2S9</accession>
<dbReference type="RefSeq" id="XP_018262203.1">
    <property type="nucleotide sequence ID" value="XM_018408512.1"/>
</dbReference>
<reference evidence="1" key="1">
    <citation type="submission" date="2013-07" db="EMBL/GenBank/DDBJ databases">
        <title>The Genome Sequence of Cryptococcus dejecticola CBS10117.</title>
        <authorList>
            <consortium name="The Broad Institute Genome Sequencing Platform"/>
            <person name="Cuomo C."/>
            <person name="Litvintseva A."/>
            <person name="Chen Y."/>
            <person name="Heitman J."/>
            <person name="Sun S."/>
            <person name="Springer D."/>
            <person name="Dromer F."/>
            <person name="Young S.K."/>
            <person name="Zeng Q."/>
            <person name="Gargeya S."/>
            <person name="Fitzgerald M."/>
            <person name="Abouelleil A."/>
            <person name="Alvarado L."/>
            <person name="Berlin A.M."/>
            <person name="Chapman S.B."/>
            <person name="Dewar J."/>
            <person name="Goldberg J."/>
            <person name="Griggs A."/>
            <person name="Gujja S."/>
            <person name="Hansen M."/>
            <person name="Howarth C."/>
            <person name="Imamovic A."/>
            <person name="Larimer J."/>
            <person name="McCowan C."/>
            <person name="Murphy C."/>
            <person name="Pearson M."/>
            <person name="Priest M."/>
            <person name="Roberts A."/>
            <person name="Saif S."/>
            <person name="Shea T."/>
            <person name="Sykes S."/>
            <person name="Wortman J."/>
            <person name="Nusbaum C."/>
            <person name="Birren B."/>
        </authorList>
    </citation>
    <scope>NUCLEOTIDE SEQUENCE [LARGE SCALE GENOMIC DNA]</scope>
    <source>
        <strain evidence="1">CBS 10117</strain>
    </source>
</reference>
<protein>
    <submittedName>
        <fullName evidence="1">Uncharacterized protein</fullName>
    </submittedName>
</protein>
<evidence type="ECO:0000313" key="3">
    <source>
        <dbReference type="Proteomes" id="UP000078595"/>
    </source>
</evidence>
<reference evidence="2" key="2">
    <citation type="submission" date="2013-07" db="EMBL/GenBank/DDBJ databases">
        <authorList>
            <consortium name="The Broad Institute Genome Sequencing Platform"/>
            <person name="Cuomo C."/>
            <person name="Litvintseva A."/>
            <person name="Chen Y."/>
            <person name="Heitman J."/>
            <person name="Sun S."/>
            <person name="Springer D."/>
            <person name="Dromer F."/>
            <person name="Young S.K."/>
            <person name="Zeng Q."/>
            <person name="Gargeya S."/>
            <person name="Fitzgerald M."/>
            <person name="Abouelleil A."/>
            <person name="Alvarado L."/>
            <person name="Berlin A.M."/>
            <person name="Chapman S.B."/>
            <person name="Dewar J."/>
            <person name="Goldberg J."/>
            <person name="Griggs A."/>
            <person name="Gujja S."/>
            <person name="Hansen M."/>
            <person name="Howarth C."/>
            <person name="Imamovic A."/>
            <person name="Larimer J."/>
            <person name="McCowan C."/>
            <person name="Murphy C."/>
            <person name="Pearson M."/>
            <person name="Priest M."/>
            <person name="Roberts A."/>
            <person name="Saif S."/>
            <person name="Shea T."/>
            <person name="Sykes S."/>
            <person name="Wortman J."/>
            <person name="Nusbaum C."/>
            <person name="Birren B."/>
        </authorList>
    </citation>
    <scope>NUCLEOTIDE SEQUENCE</scope>
    <source>
        <strain evidence="2">CBS 10117</strain>
    </source>
</reference>
<dbReference type="GeneID" id="28968918"/>
<reference evidence="2" key="3">
    <citation type="submission" date="2024-02" db="EMBL/GenBank/DDBJ databases">
        <title>Comparative genomics of Cryptococcus and Kwoniella reveals pathogenesis evolution and contrasting modes of karyotype evolution via chromosome fusion or intercentromeric recombination.</title>
        <authorList>
            <person name="Coelho M.A."/>
            <person name="David-Palma M."/>
            <person name="Shea T."/>
            <person name="Bowers K."/>
            <person name="McGinley-Smith S."/>
            <person name="Mohammad A.W."/>
            <person name="Gnirke A."/>
            <person name="Yurkov A.M."/>
            <person name="Nowrousian M."/>
            <person name="Sun S."/>
            <person name="Cuomo C.A."/>
            <person name="Heitman J."/>
        </authorList>
    </citation>
    <scope>NUCLEOTIDE SEQUENCE</scope>
    <source>
        <strain evidence="2">CBS 10117</strain>
    </source>
</reference>
<dbReference type="EMBL" id="CP144535">
    <property type="protein sequence ID" value="WWC62737.1"/>
    <property type="molecule type" value="Genomic_DNA"/>
</dbReference>
<organism evidence="1">
    <name type="scientific">Kwoniella dejecticola CBS 10117</name>
    <dbReference type="NCBI Taxonomy" id="1296121"/>
    <lineage>
        <taxon>Eukaryota</taxon>
        <taxon>Fungi</taxon>
        <taxon>Dikarya</taxon>
        <taxon>Basidiomycota</taxon>
        <taxon>Agaricomycotina</taxon>
        <taxon>Tremellomycetes</taxon>
        <taxon>Tremellales</taxon>
        <taxon>Cryptococcaceae</taxon>
        <taxon>Kwoniella</taxon>
    </lineage>
</organism>
<dbReference type="VEuPathDB" id="FungiDB:I303_05219"/>
<keyword evidence="3" id="KW-1185">Reference proteome</keyword>
<proteinExistence type="predicted"/>
<name>A0A1A6A2S9_9TREE</name>
<dbReference type="EMBL" id="KI894032">
    <property type="protein sequence ID" value="OBR84361.1"/>
    <property type="molecule type" value="Genomic_DNA"/>
</dbReference>
<dbReference type="KEGG" id="kdj:28968918"/>
<dbReference type="AlphaFoldDB" id="A0A1A6A2S9"/>
<sequence>MSSIQQQNPALDLMDVFVLPPIPKLVLPRLPPIADHRLHATIFEHIHSVDVSTKSHMRNSLRGNVILGDTEMDFQDLACFGGSLTGIWSPSLDLSLSAMLIVHGVGASIVTFLQERYPTFTEGEATVEKPMRRKTKGESFEYIYTCLEPILEQISEFAIKELQREEERLQVIYPKAGQHMYPAPPEWSEEDKKAKGAKQILHMSGKILGSTATYEFSEVAGKWVIIPWRAVCTAQGSDGKQWTSEAVRFSKKAAGDAAAWKICEAMGITRAEKK</sequence>
<dbReference type="STRING" id="1296121.A0A1A6A2S9"/>
<evidence type="ECO:0000313" key="1">
    <source>
        <dbReference type="EMBL" id="OBR84361.1"/>
    </source>
</evidence>
<gene>
    <name evidence="1" type="ORF">I303_05219</name>
    <name evidence="2" type="ORF">I303_105334</name>
</gene>
<evidence type="ECO:0000313" key="2">
    <source>
        <dbReference type="EMBL" id="WWC62737.1"/>
    </source>
</evidence>